<protein>
    <submittedName>
        <fullName evidence="2">Uncharacterized protein</fullName>
    </submittedName>
</protein>
<reference evidence="2" key="1">
    <citation type="journal article" date="2019" name="Sci. Rep.">
        <title>Draft genome of Tanacetum cinerariifolium, the natural source of mosquito coil.</title>
        <authorList>
            <person name="Yamashiro T."/>
            <person name="Shiraishi A."/>
            <person name="Satake H."/>
            <person name="Nakayama K."/>
        </authorList>
    </citation>
    <scope>NUCLEOTIDE SEQUENCE</scope>
</reference>
<feature type="non-terminal residue" evidence="2">
    <location>
        <position position="1"/>
    </location>
</feature>
<comment type="caution">
    <text evidence="2">The sequence shown here is derived from an EMBL/GenBank/DDBJ whole genome shotgun (WGS) entry which is preliminary data.</text>
</comment>
<gene>
    <name evidence="2" type="ORF">Tci_930905</name>
</gene>
<proteinExistence type="predicted"/>
<feature type="region of interest" description="Disordered" evidence="1">
    <location>
        <begin position="27"/>
        <end position="84"/>
    </location>
</feature>
<organism evidence="2">
    <name type="scientific">Tanacetum cinerariifolium</name>
    <name type="common">Dalmatian daisy</name>
    <name type="synonym">Chrysanthemum cinerariifolium</name>
    <dbReference type="NCBI Taxonomy" id="118510"/>
    <lineage>
        <taxon>Eukaryota</taxon>
        <taxon>Viridiplantae</taxon>
        <taxon>Streptophyta</taxon>
        <taxon>Embryophyta</taxon>
        <taxon>Tracheophyta</taxon>
        <taxon>Spermatophyta</taxon>
        <taxon>Magnoliopsida</taxon>
        <taxon>eudicotyledons</taxon>
        <taxon>Gunneridae</taxon>
        <taxon>Pentapetalae</taxon>
        <taxon>asterids</taxon>
        <taxon>campanulids</taxon>
        <taxon>Asterales</taxon>
        <taxon>Asteraceae</taxon>
        <taxon>Asteroideae</taxon>
        <taxon>Anthemideae</taxon>
        <taxon>Anthemidinae</taxon>
        <taxon>Tanacetum</taxon>
    </lineage>
</organism>
<accession>A0A699XM79</accession>
<evidence type="ECO:0000313" key="2">
    <source>
        <dbReference type="EMBL" id="GFD58936.1"/>
    </source>
</evidence>
<dbReference type="AlphaFoldDB" id="A0A699XM79"/>
<name>A0A699XM79_TANCI</name>
<sequence>TDRLPDLPLRGNPMGLCASECRSRGNGGALNRGRFRLPFSRPRGEMNGFGFERPGGSPGQGFPGLASHGHAVRQQSPVGTRGVA</sequence>
<feature type="non-terminal residue" evidence="2">
    <location>
        <position position="84"/>
    </location>
</feature>
<evidence type="ECO:0000256" key="1">
    <source>
        <dbReference type="SAM" id="MobiDB-lite"/>
    </source>
</evidence>
<dbReference type="EMBL" id="BKCJ011859226">
    <property type="protein sequence ID" value="GFD58936.1"/>
    <property type="molecule type" value="Genomic_DNA"/>
</dbReference>